<name>N2AJB6_9FIRM</name>
<dbReference type="InterPro" id="IPR027417">
    <property type="entry name" value="P-loop_NTPase"/>
</dbReference>
<reference evidence="6 7" key="1">
    <citation type="journal article" date="2014" name="Genome Announc.">
        <title>Draft genome sequences of the altered schaedler flora, a defined bacterial community from gnotobiotic mice.</title>
        <authorList>
            <person name="Wannemuehler M.J."/>
            <person name="Overstreet A.M."/>
            <person name="Ward D.V."/>
            <person name="Phillips G.J."/>
        </authorList>
    </citation>
    <scope>NUCLEOTIDE SEQUENCE [LARGE SCALE GENOMIC DNA]</scope>
    <source>
        <strain evidence="6 7">ASF492</strain>
    </source>
</reference>
<keyword evidence="7" id="KW-1185">Reference proteome</keyword>
<dbReference type="GO" id="GO:0005524">
    <property type="term" value="F:ATP binding"/>
    <property type="evidence" value="ECO:0007669"/>
    <property type="project" value="UniProtKB-KW"/>
</dbReference>
<dbReference type="InterPro" id="IPR015860">
    <property type="entry name" value="ABC_transpr_TagH-like"/>
</dbReference>
<keyword evidence="2" id="KW-0813">Transport</keyword>
<evidence type="ECO:0000313" key="6">
    <source>
        <dbReference type="EMBL" id="EMZ26563.1"/>
    </source>
</evidence>
<dbReference type="PATRIC" id="fig|1235802.3.peg.2686"/>
<evidence type="ECO:0000256" key="1">
    <source>
        <dbReference type="ARBA" id="ARBA00005417"/>
    </source>
</evidence>
<dbReference type="PANTHER" id="PTHR46743:SF2">
    <property type="entry name" value="TEICHOIC ACIDS EXPORT ATP-BINDING PROTEIN TAGH"/>
    <property type="match status" value="1"/>
</dbReference>
<dbReference type="AlphaFoldDB" id="N2AJB6"/>
<dbReference type="PROSITE" id="PS00211">
    <property type="entry name" value="ABC_TRANSPORTER_1"/>
    <property type="match status" value="1"/>
</dbReference>
<dbReference type="OrthoDB" id="9778870at2"/>
<evidence type="ECO:0000256" key="4">
    <source>
        <dbReference type="ARBA" id="ARBA00022840"/>
    </source>
</evidence>
<dbReference type="GO" id="GO:0140359">
    <property type="term" value="F:ABC-type transporter activity"/>
    <property type="evidence" value="ECO:0007669"/>
    <property type="project" value="InterPro"/>
</dbReference>
<dbReference type="SUPFAM" id="SSF52540">
    <property type="entry name" value="P-loop containing nucleoside triphosphate hydrolases"/>
    <property type="match status" value="1"/>
</dbReference>
<sequence length="476" mass="53485">MGEYAIEVSHLTKTYKLYENNKRRIIEGLFPKAKPQYKEFHALNDVSFRIRKGEIAGIIGKNGSGKSTLLKIITGILNPSGGSVQVEGRINALLELGAGFNPEYTGIENIYLNGTLNKITREEMSGRIADIADFADIGDFIYQPVKNYSSGMFVRLAFATAVYSNPDILIVDEALAVGDAAFQAKCMARMNQIMKSGATVLFVTHDMNTVKQLCQRCIYLENGVKIMEGPAAELADIYLKKIRAFMNEEHLKADQDQRQTVRDRNTAVQEQDSAVQEESSERSVEAECGLKIKGIDKHDPAGCYEDLILKYGNKRFLKQAERFKEGTGDVVFLNVKLLNEDQEELASFAYDQKMILRVTFLICCDETFGIAYHIRDDKNVELIGSSTLRETGELIMGRKGEVYEVDLVTRLPVIEGNYNVTVLASKPMIKNRTALFLAYIENAAVFSVEENTEDKLWDKVYLKNEVAIKNIRKPDV</sequence>
<dbReference type="Proteomes" id="UP000012589">
    <property type="component" value="Unassembled WGS sequence"/>
</dbReference>
<dbReference type="InterPro" id="IPR017871">
    <property type="entry name" value="ABC_transporter-like_CS"/>
</dbReference>
<comment type="caution">
    <text evidence="6">The sequence shown here is derived from an EMBL/GenBank/DDBJ whole genome shotgun (WGS) entry which is preliminary data.</text>
</comment>
<dbReference type="CDD" id="cd10147">
    <property type="entry name" value="Wzt_C-like"/>
    <property type="match status" value="1"/>
</dbReference>
<dbReference type="Gene3D" id="2.70.50.60">
    <property type="entry name" value="abc- transporter (atp binding component) like domain"/>
    <property type="match status" value="1"/>
</dbReference>
<dbReference type="EMBL" id="AQFT01000078">
    <property type="protein sequence ID" value="EMZ26563.1"/>
    <property type="molecule type" value="Genomic_DNA"/>
</dbReference>
<dbReference type="eggNOG" id="COG1134">
    <property type="taxonomic scope" value="Bacteria"/>
</dbReference>
<proteinExistence type="inferred from homology"/>
<dbReference type="CDD" id="cd03220">
    <property type="entry name" value="ABC_KpsT_Wzt"/>
    <property type="match status" value="1"/>
</dbReference>
<dbReference type="GO" id="GO:0016887">
    <property type="term" value="F:ATP hydrolysis activity"/>
    <property type="evidence" value="ECO:0007669"/>
    <property type="project" value="InterPro"/>
</dbReference>
<feature type="domain" description="ABC transporter" evidence="5">
    <location>
        <begin position="6"/>
        <end position="247"/>
    </location>
</feature>
<evidence type="ECO:0000256" key="2">
    <source>
        <dbReference type="ARBA" id="ARBA00022448"/>
    </source>
</evidence>
<organism evidence="6 7">
    <name type="scientific">Eubacterium plexicaudatum ASF492</name>
    <dbReference type="NCBI Taxonomy" id="1235802"/>
    <lineage>
        <taxon>Bacteria</taxon>
        <taxon>Bacillati</taxon>
        <taxon>Bacillota</taxon>
        <taxon>Clostridia</taxon>
        <taxon>Eubacteriales</taxon>
        <taxon>Eubacteriaceae</taxon>
        <taxon>Eubacterium</taxon>
    </lineage>
</organism>
<keyword evidence="3" id="KW-0547">Nucleotide-binding</keyword>
<keyword evidence="4" id="KW-0067">ATP-binding</keyword>
<evidence type="ECO:0000256" key="3">
    <source>
        <dbReference type="ARBA" id="ARBA00022741"/>
    </source>
</evidence>
<dbReference type="HOGENOM" id="CLU_000604_101_1_9"/>
<dbReference type="Pfam" id="PF00005">
    <property type="entry name" value="ABC_tran"/>
    <property type="match status" value="1"/>
</dbReference>
<dbReference type="InterPro" id="IPR003593">
    <property type="entry name" value="AAA+_ATPase"/>
</dbReference>
<accession>N2AJB6</accession>
<dbReference type="InterPro" id="IPR029439">
    <property type="entry name" value="Wzt_C"/>
</dbReference>
<dbReference type="PANTHER" id="PTHR46743">
    <property type="entry name" value="TEICHOIC ACIDS EXPORT ATP-BINDING PROTEIN TAGH"/>
    <property type="match status" value="1"/>
</dbReference>
<dbReference type="PROSITE" id="PS50893">
    <property type="entry name" value="ABC_TRANSPORTER_2"/>
    <property type="match status" value="1"/>
</dbReference>
<dbReference type="Pfam" id="PF14524">
    <property type="entry name" value="Wzt_C"/>
    <property type="match status" value="1"/>
</dbReference>
<evidence type="ECO:0000259" key="5">
    <source>
        <dbReference type="PROSITE" id="PS50893"/>
    </source>
</evidence>
<protein>
    <recommendedName>
        <fullName evidence="5">ABC transporter domain-containing protein</fullName>
    </recommendedName>
</protein>
<dbReference type="GO" id="GO:0016020">
    <property type="term" value="C:membrane"/>
    <property type="evidence" value="ECO:0007669"/>
    <property type="project" value="InterPro"/>
</dbReference>
<dbReference type="STRING" id="1235802.C823_02541"/>
<gene>
    <name evidence="6" type="ORF">C823_02541</name>
</gene>
<comment type="similarity">
    <text evidence="1">Belongs to the ABC transporter superfamily.</text>
</comment>
<evidence type="ECO:0000313" key="7">
    <source>
        <dbReference type="Proteomes" id="UP000012589"/>
    </source>
</evidence>
<dbReference type="Gene3D" id="3.40.50.300">
    <property type="entry name" value="P-loop containing nucleotide triphosphate hydrolases"/>
    <property type="match status" value="1"/>
</dbReference>
<dbReference type="SMART" id="SM00382">
    <property type="entry name" value="AAA"/>
    <property type="match status" value="1"/>
</dbReference>
<dbReference type="InterPro" id="IPR003439">
    <property type="entry name" value="ABC_transporter-like_ATP-bd"/>
</dbReference>
<dbReference type="InterPro" id="IPR050683">
    <property type="entry name" value="Bact_Polysacc_Export_ATP-bd"/>
</dbReference>